<dbReference type="CDD" id="cd18809">
    <property type="entry name" value="SF1_C_RecD"/>
    <property type="match status" value="1"/>
</dbReference>
<keyword evidence="13" id="KW-1185">Reference proteome</keyword>
<dbReference type="InterPro" id="IPR027417">
    <property type="entry name" value="P-loop_NTPase"/>
</dbReference>
<evidence type="ECO:0000256" key="1">
    <source>
        <dbReference type="ARBA" id="ARBA00022722"/>
    </source>
</evidence>
<dbReference type="Gene3D" id="3.40.50.300">
    <property type="entry name" value="P-loop containing nucleotide triphosphate hydrolases"/>
    <property type="match status" value="3"/>
</dbReference>
<dbReference type="Pfam" id="PF13245">
    <property type="entry name" value="AAA_19"/>
    <property type="match status" value="1"/>
</dbReference>
<name>Q2LTC7_SYNAS</name>
<dbReference type="FunCoup" id="Q2LTC7">
    <property type="interactions" value="158"/>
</dbReference>
<dbReference type="eggNOG" id="COG0507">
    <property type="taxonomic scope" value="Bacteria"/>
</dbReference>
<dbReference type="SMART" id="SM00382">
    <property type="entry name" value="AAA"/>
    <property type="match status" value="1"/>
</dbReference>
<keyword evidence="7" id="KW-0067">ATP-binding</keyword>
<dbReference type="KEGG" id="sat:SYN_02551"/>
<dbReference type="HAMAP" id="MF_01487">
    <property type="entry name" value="RecD"/>
    <property type="match status" value="1"/>
</dbReference>
<dbReference type="InterPro" id="IPR050534">
    <property type="entry name" value="Coronavir_polyprotein_1ab"/>
</dbReference>
<organism evidence="12 13">
    <name type="scientific">Syntrophus aciditrophicus (strain SB)</name>
    <dbReference type="NCBI Taxonomy" id="56780"/>
    <lineage>
        <taxon>Bacteria</taxon>
        <taxon>Pseudomonadati</taxon>
        <taxon>Thermodesulfobacteriota</taxon>
        <taxon>Syntrophia</taxon>
        <taxon>Syntrophales</taxon>
        <taxon>Syntrophaceae</taxon>
        <taxon>Syntrophus</taxon>
    </lineage>
</organism>
<evidence type="ECO:0000256" key="5">
    <source>
        <dbReference type="ARBA" id="ARBA00022806"/>
    </source>
</evidence>
<dbReference type="Pfam" id="PF13538">
    <property type="entry name" value="UvrD_C_2"/>
    <property type="match status" value="1"/>
</dbReference>
<dbReference type="InterPro" id="IPR049550">
    <property type="entry name" value="RecD_N"/>
</dbReference>
<dbReference type="Pfam" id="PF21185">
    <property type="entry name" value="RecD_N"/>
    <property type="match status" value="1"/>
</dbReference>
<dbReference type="NCBIfam" id="TIGR01447">
    <property type="entry name" value="recD"/>
    <property type="match status" value="1"/>
</dbReference>
<keyword evidence="8" id="KW-0238">DNA-binding</keyword>
<feature type="domain" description="AAA+ ATPase" evidence="11">
    <location>
        <begin position="212"/>
        <end position="482"/>
    </location>
</feature>
<keyword evidence="10" id="KW-0413">Isomerase</keyword>
<dbReference type="Gene3D" id="1.10.10.1020">
    <property type="entry name" value="RecBCD complex, subunit RecD, N-terminal domain"/>
    <property type="match status" value="1"/>
</dbReference>
<dbReference type="Proteomes" id="UP000001933">
    <property type="component" value="Chromosome"/>
</dbReference>
<dbReference type="InterPro" id="IPR041851">
    <property type="entry name" value="RecD_N_sf"/>
</dbReference>
<dbReference type="EMBL" id="CP000252">
    <property type="protein sequence ID" value="ABC77338.1"/>
    <property type="molecule type" value="Genomic_DNA"/>
</dbReference>
<dbReference type="PANTHER" id="PTHR43788:SF6">
    <property type="entry name" value="DNA HELICASE B"/>
    <property type="match status" value="1"/>
</dbReference>
<evidence type="ECO:0000256" key="8">
    <source>
        <dbReference type="ARBA" id="ARBA00023125"/>
    </source>
</evidence>
<keyword evidence="4 12" id="KW-0378">Hydrolase</keyword>
<dbReference type="GO" id="GO:0017116">
    <property type="term" value="F:single-stranded DNA helicase activity"/>
    <property type="evidence" value="ECO:0007669"/>
    <property type="project" value="TreeGrafter"/>
</dbReference>
<keyword evidence="9" id="KW-0234">DNA repair</keyword>
<keyword evidence="3" id="KW-0227">DNA damage</keyword>
<evidence type="ECO:0000256" key="10">
    <source>
        <dbReference type="ARBA" id="ARBA00023235"/>
    </source>
</evidence>
<evidence type="ECO:0000256" key="3">
    <source>
        <dbReference type="ARBA" id="ARBA00022763"/>
    </source>
</evidence>
<evidence type="ECO:0000256" key="9">
    <source>
        <dbReference type="ARBA" id="ARBA00023204"/>
    </source>
</evidence>
<dbReference type="InterPro" id="IPR027785">
    <property type="entry name" value="UvrD-like_helicase_C"/>
</dbReference>
<evidence type="ECO:0000256" key="2">
    <source>
        <dbReference type="ARBA" id="ARBA00022741"/>
    </source>
</evidence>
<evidence type="ECO:0000259" key="11">
    <source>
        <dbReference type="SMART" id="SM00382"/>
    </source>
</evidence>
<dbReference type="GO" id="GO:0005524">
    <property type="term" value="F:ATP binding"/>
    <property type="evidence" value="ECO:0007669"/>
    <property type="project" value="UniProtKB-KW"/>
</dbReference>
<gene>
    <name evidence="12" type="ORF">SYN_02551</name>
</gene>
<keyword evidence="6" id="KW-0269">Exonuclease</keyword>
<dbReference type="AlphaFoldDB" id="Q2LTC7"/>
<dbReference type="GO" id="GO:0008854">
    <property type="term" value="F:exodeoxyribonuclease V activity"/>
    <property type="evidence" value="ECO:0007669"/>
    <property type="project" value="UniProtKB-EC"/>
</dbReference>
<evidence type="ECO:0000313" key="13">
    <source>
        <dbReference type="Proteomes" id="UP000001933"/>
    </source>
</evidence>
<evidence type="ECO:0000256" key="6">
    <source>
        <dbReference type="ARBA" id="ARBA00022839"/>
    </source>
</evidence>
<dbReference type="PANTHER" id="PTHR43788">
    <property type="entry name" value="DNA2/NAM7 HELICASE FAMILY MEMBER"/>
    <property type="match status" value="1"/>
</dbReference>
<protein>
    <submittedName>
        <fullName evidence="12">Exodeoxyribonuclease V alpha chain</fullName>
        <ecNumber evidence="12">3.1.11.5</ecNumber>
    </submittedName>
</protein>
<dbReference type="InParanoid" id="Q2LTC7"/>
<evidence type="ECO:0000313" key="12">
    <source>
        <dbReference type="EMBL" id="ABC77338.1"/>
    </source>
</evidence>
<keyword evidence="2" id="KW-0547">Nucleotide-binding</keyword>
<dbReference type="GO" id="GO:0003677">
    <property type="term" value="F:DNA binding"/>
    <property type="evidence" value="ECO:0007669"/>
    <property type="project" value="UniProtKB-KW"/>
</dbReference>
<dbReference type="InterPro" id="IPR006344">
    <property type="entry name" value="RecD"/>
</dbReference>
<dbReference type="EC" id="3.1.11.5" evidence="12"/>
<dbReference type="GO" id="GO:0006302">
    <property type="term" value="P:double-strand break repair"/>
    <property type="evidence" value="ECO:0007669"/>
    <property type="project" value="InterPro"/>
</dbReference>
<dbReference type="CDD" id="cd17933">
    <property type="entry name" value="DEXSc_RecD-like"/>
    <property type="match status" value="1"/>
</dbReference>
<accession>Q2LTC7</accession>
<dbReference type="SUPFAM" id="SSF52540">
    <property type="entry name" value="P-loop containing nucleoside triphosphate hydrolases"/>
    <property type="match status" value="2"/>
</dbReference>
<sequence>MTDLLKRILRKGEMPMLPDEALLFYFSDLDRHFGRLMEKISGGDNQDVFLAAALTSRSNRGGHVCLDLAEYAGRPLMADIREEPEDEILEEMPESILLSCPPLSIWRETLLACSVVGTPGEYKPLILDDKSRLYLYRYWSYEDTLVRFIKSCGNPAESEDFRKISNVSLDLSGLGHNLQTFFPEDAGQFRFEDDKSKIFPDWQKIAALAVLRNRLVVISGSPGTGKTTTAARALALLQILSRGPKLRIALAAPTGKAAVRLDEAMNSAYARVGLNDQQGKAMTVHRLLGTVAGSPYFRHGPGNPLPYDVIVVDEASMVDLPLMAKLVQALSPASRLILLGDRDQLASVEAGAVLGDLCGPDDAGNFFSQAFRQEIRRMTGESCLPPVPFRHLPPVPFRHLPPVSDSMVQLQKNYRFDENSGIGQLSRAVNRGDKDRVFSILNSSRCSDIAWENLPDPLGLPRLIEENLIHYFRKYMQMVINNDNPEVIFDYFERFRILCALRRGPFGVVYVNALLESMLRSERLIAGSGRWYPGRPIMINRNDYSLGLFNGDVGLTLPEHGGSGLSVFFRDSEGNFRRFAPFRLPEHETVYAMTVHKSQGSEFDEVLMILSDRDSPLLTRELIYTGVSRAKKGLLLWGREDIIRQAISRRIKRTSGLRDALWESADVSDS</sequence>
<proteinExistence type="inferred from homology"/>
<dbReference type="HOGENOM" id="CLU_007524_1_2_7"/>
<reference evidence="12 13" key="1">
    <citation type="journal article" date="2007" name="Proc. Natl. Acad. Sci. U.S.A.">
        <title>The genome of Syntrophus aciditrophicus: life at the thermodynamic limit of microbial growth.</title>
        <authorList>
            <person name="McInerney M.J."/>
            <person name="Rohlin L."/>
            <person name="Mouttaki H."/>
            <person name="Kim U."/>
            <person name="Krupp R.S."/>
            <person name="Rios-Hernandez L."/>
            <person name="Sieber J."/>
            <person name="Struchtemeyer C.G."/>
            <person name="Bhattacharyya A."/>
            <person name="Campbell J.W."/>
            <person name="Gunsalus R.P."/>
        </authorList>
    </citation>
    <scope>NUCLEOTIDE SEQUENCE [LARGE SCALE GENOMIC DNA]</scope>
    <source>
        <strain evidence="12 13">SB</strain>
    </source>
</reference>
<dbReference type="GO" id="GO:0006310">
    <property type="term" value="P:DNA recombination"/>
    <property type="evidence" value="ECO:0007669"/>
    <property type="project" value="InterPro"/>
</dbReference>
<dbReference type="STRING" id="56780.SYN_02551"/>
<keyword evidence="5" id="KW-0347">Helicase</keyword>
<evidence type="ECO:0000256" key="7">
    <source>
        <dbReference type="ARBA" id="ARBA00022840"/>
    </source>
</evidence>
<keyword evidence="1" id="KW-0540">Nuclease</keyword>
<evidence type="ECO:0000256" key="4">
    <source>
        <dbReference type="ARBA" id="ARBA00022801"/>
    </source>
</evidence>
<dbReference type="GO" id="GO:0009338">
    <property type="term" value="C:exodeoxyribonuclease V complex"/>
    <property type="evidence" value="ECO:0007669"/>
    <property type="project" value="InterPro"/>
</dbReference>
<dbReference type="InterPro" id="IPR003593">
    <property type="entry name" value="AAA+_ATPase"/>
</dbReference>